<feature type="transmembrane region" description="Helical" evidence="3">
    <location>
        <begin position="127"/>
        <end position="145"/>
    </location>
</feature>
<dbReference type="EC" id="2.7.7.65" evidence="1"/>
<dbReference type="FunFam" id="3.30.70.270:FF:000001">
    <property type="entry name" value="Diguanylate cyclase domain protein"/>
    <property type="match status" value="1"/>
</dbReference>
<dbReference type="CDD" id="cd01949">
    <property type="entry name" value="GGDEF"/>
    <property type="match status" value="1"/>
</dbReference>
<dbReference type="EMBL" id="JAURTK010000003">
    <property type="protein sequence ID" value="MDP9647154.1"/>
    <property type="molecule type" value="Genomic_DNA"/>
</dbReference>
<feature type="transmembrane region" description="Helical" evidence="3">
    <location>
        <begin position="40"/>
        <end position="59"/>
    </location>
</feature>
<dbReference type="Gene3D" id="3.30.70.270">
    <property type="match status" value="1"/>
</dbReference>
<evidence type="ECO:0000313" key="5">
    <source>
        <dbReference type="EMBL" id="MDP9647154.1"/>
    </source>
</evidence>
<dbReference type="InterPro" id="IPR029787">
    <property type="entry name" value="Nucleotide_cyclase"/>
</dbReference>
<dbReference type="PANTHER" id="PTHR45138:SF9">
    <property type="entry name" value="DIGUANYLATE CYCLASE DGCM-RELATED"/>
    <property type="match status" value="1"/>
</dbReference>
<evidence type="ECO:0000256" key="3">
    <source>
        <dbReference type="SAM" id="Phobius"/>
    </source>
</evidence>
<dbReference type="NCBIfam" id="TIGR00254">
    <property type="entry name" value="GGDEF"/>
    <property type="match status" value="1"/>
</dbReference>
<dbReference type="InterPro" id="IPR043128">
    <property type="entry name" value="Rev_trsase/Diguanyl_cyclase"/>
</dbReference>
<keyword evidence="3" id="KW-1133">Transmembrane helix</keyword>
<comment type="catalytic activity">
    <reaction evidence="2">
        <text>2 GTP = 3',3'-c-di-GMP + 2 diphosphate</text>
        <dbReference type="Rhea" id="RHEA:24898"/>
        <dbReference type="ChEBI" id="CHEBI:33019"/>
        <dbReference type="ChEBI" id="CHEBI:37565"/>
        <dbReference type="ChEBI" id="CHEBI:58805"/>
        <dbReference type="EC" id="2.7.7.65"/>
    </reaction>
</comment>
<feature type="domain" description="GGDEF" evidence="4">
    <location>
        <begin position="248"/>
        <end position="386"/>
    </location>
</feature>
<keyword evidence="3" id="KW-0472">Membrane</keyword>
<dbReference type="PROSITE" id="PS50887">
    <property type="entry name" value="GGDEF"/>
    <property type="match status" value="1"/>
</dbReference>
<dbReference type="Proteomes" id="UP001229486">
    <property type="component" value="Unassembled WGS sequence"/>
</dbReference>
<dbReference type="SMART" id="SM00267">
    <property type="entry name" value="GGDEF"/>
    <property type="match status" value="1"/>
</dbReference>
<accession>A0AB73IBJ7</accession>
<dbReference type="GO" id="GO:1902201">
    <property type="term" value="P:negative regulation of bacterial-type flagellum-dependent cell motility"/>
    <property type="evidence" value="ECO:0007669"/>
    <property type="project" value="TreeGrafter"/>
</dbReference>
<dbReference type="GO" id="GO:0005886">
    <property type="term" value="C:plasma membrane"/>
    <property type="evidence" value="ECO:0007669"/>
    <property type="project" value="TreeGrafter"/>
</dbReference>
<dbReference type="AlphaFoldDB" id="A0AB73IBJ7"/>
<evidence type="ECO:0000256" key="1">
    <source>
        <dbReference type="ARBA" id="ARBA00012528"/>
    </source>
</evidence>
<feature type="transmembrane region" description="Helical" evidence="3">
    <location>
        <begin position="71"/>
        <end position="91"/>
    </location>
</feature>
<evidence type="ECO:0000259" key="4">
    <source>
        <dbReference type="PROSITE" id="PS50887"/>
    </source>
</evidence>
<dbReference type="RefSeq" id="WP_227471170.1">
    <property type="nucleotide sequence ID" value="NZ_JAQQDN010000006.1"/>
</dbReference>
<evidence type="ECO:0000256" key="2">
    <source>
        <dbReference type="ARBA" id="ARBA00034247"/>
    </source>
</evidence>
<feature type="transmembrane region" description="Helical" evidence="3">
    <location>
        <begin position="103"/>
        <end position="121"/>
    </location>
</feature>
<gene>
    <name evidence="5" type="ORF">J2793_002600</name>
</gene>
<dbReference type="Pfam" id="PF00990">
    <property type="entry name" value="GGDEF"/>
    <property type="match status" value="1"/>
</dbReference>
<sequence>MKNIIAPLPAEFDIHPLRVEFRNKDVERNFQAHHLPRNQATLRTTLVFCSFFYLAFALTDASVLGYTSETLLLFFARMFVAVTAMTGLYLARTRPASSAVLQLAATAAEIVGMGTFMLIVQHRPGEIPWHAMSFSIMLIVVYVFIPNRLIVSQTIAFSATALFIIVVSSMLTLRFSDMLTMSMLLLLTNSFGLVAARRYHRLWRDEYRVRALLTDQAMKDHLTGCYNRRHLHDVLLPTELKRAQRHRLSFAVILCDIDHFKSINDTFGHLCGDAVLQNCSAVLHNCVRRQVDCVVRYGGEEFLLLLPEMDKTDAVRLAERLRLSCAQTPIEVGGQSVAVTASFGVLAVDLTSGDADVTEEAIIAAADKLLYRAKTEGRNNIQADSLLDGRGRRPV</sequence>
<keyword evidence="3" id="KW-0812">Transmembrane</keyword>
<dbReference type="InterPro" id="IPR000160">
    <property type="entry name" value="GGDEF_dom"/>
</dbReference>
<comment type="caution">
    <text evidence="5">The sequence shown here is derived from an EMBL/GenBank/DDBJ whole genome shotgun (WGS) entry which is preliminary data.</text>
</comment>
<dbReference type="PANTHER" id="PTHR45138">
    <property type="entry name" value="REGULATORY COMPONENTS OF SENSORY TRANSDUCTION SYSTEM"/>
    <property type="match status" value="1"/>
</dbReference>
<proteinExistence type="predicted"/>
<evidence type="ECO:0000313" key="6">
    <source>
        <dbReference type="Proteomes" id="UP001229486"/>
    </source>
</evidence>
<feature type="transmembrane region" description="Helical" evidence="3">
    <location>
        <begin position="154"/>
        <end position="173"/>
    </location>
</feature>
<protein>
    <recommendedName>
        <fullName evidence="1">diguanylate cyclase</fullName>
        <ecNumber evidence="1">2.7.7.65</ecNumber>
    </recommendedName>
</protein>
<name>A0AB73IBJ7_9BURK</name>
<organism evidence="5 6">
    <name type="scientific">Paraburkholderia caledonica</name>
    <dbReference type="NCBI Taxonomy" id="134536"/>
    <lineage>
        <taxon>Bacteria</taxon>
        <taxon>Pseudomonadati</taxon>
        <taxon>Pseudomonadota</taxon>
        <taxon>Betaproteobacteria</taxon>
        <taxon>Burkholderiales</taxon>
        <taxon>Burkholderiaceae</taxon>
        <taxon>Paraburkholderia</taxon>
    </lineage>
</organism>
<dbReference type="GO" id="GO:0043709">
    <property type="term" value="P:cell adhesion involved in single-species biofilm formation"/>
    <property type="evidence" value="ECO:0007669"/>
    <property type="project" value="TreeGrafter"/>
</dbReference>
<dbReference type="SUPFAM" id="SSF55073">
    <property type="entry name" value="Nucleotide cyclase"/>
    <property type="match status" value="1"/>
</dbReference>
<dbReference type="GO" id="GO:0052621">
    <property type="term" value="F:diguanylate cyclase activity"/>
    <property type="evidence" value="ECO:0007669"/>
    <property type="project" value="UniProtKB-EC"/>
</dbReference>
<reference evidence="5" key="1">
    <citation type="submission" date="2023-07" db="EMBL/GenBank/DDBJ databases">
        <title>Sorghum-associated microbial communities from plants grown in Nebraska, USA.</title>
        <authorList>
            <person name="Schachtman D."/>
        </authorList>
    </citation>
    <scope>NUCLEOTIDE SEQUENCE</scope>
    <source>
        <strain evidence="5">DS1061</strain>
    </source>
</reference>
<dbReference type="InterPro" id="IPR050469">
    <property type="entry name" value="Diguanylate_Cyclase"/>
</dbReference>